<evidence type="ECO:0000313" key="2">
    <source>
        <dbReference type="Proteomes" id="UP000297851"/>
    </source>
</evidence>
<dbReference type="RefSeq" id="WP_134374143.1">
    <property type="nucleotide sequence ID" value="NZ_SOGO01000031.1"/>
</dbReference>
<proteinExistence type="predicted"/>
<reference evidence="1 2" key="1">
    <citation type="submission" date="2019-03" db="EMBL/GenBank/DDBJ databases">
        <title>Genomics of glacier-inhabiting Cryobacterium strains.</title>
        <authorList>
            <person name="Liu Q."/>
            <person name="Xin Y.-H."/>
        </authorList>
    </citation>
    <scope>NUCLEOTIDE SEQUENCE [LARGE SCALE GENOMIC DNA]</scope>
    <source>
        <strain evidence="1 2">TMT2-16</strain>
    </source>
</reference>
<evidence type="ECO:0008006" key="3">
    <source>
        <dbReference type="Google" id="ProtNLM"/>
    </source>
</evidence>
<sequence length="211" mass="22566">MRAGLERERAHRFAGFSRRRRLVIGSLIALAGVGVAVPAVATSILTRTGEFGDPSTSTEVDDTEWISLGADDAPQVVVDAYPDYLTLPATVPKEAAIAGVGAIFTRLDVESGGQGLAQEGLMTQTYESFAICAWTDDWLKAHKADDADRQKRAAEWLGDTDNFRTLVANDGGGVTDRLMEVAAGARDGDVDLMETSYTEQVCDQILGGGKR</sequence>
<name>A0ABY2J9J8_9MICO</name>
<comment type="caution">
    <text evidence="1">The sequence shown here is derived from an EMBL/GenBank/DDBJ whole genome shotgun (WGS) entry which is preliminary data.</text>
</comment>
<dbReference type="EMBL" id="SOGO01000031">
    <property type="protein sequence ID" value="TFD01634.1"/>
    <property type="molecule type" value="Genomic_DNA"/>
</dbReference>
<protein>
    <recommendedName>
        <fullName evidence="3">Secreted protein</fullName>
    </recommendedName>
</protein>
<evidence type="ECO:0000313" key="1">
    <source>
        <dbReference type="EMBL" id="TFD01634.1"/>
    </source>
</evidence>
<keyword evidence="2" id="KW-1185">Reference proteome</keyword>
<dbReference type="Proteomes" id="UP000297851">
    <property type="component" value="Unassembled WGS sequence"/>
</dbReference>
<gene>
    <name evidence="1" type="ORF">E3T25_10435</name>
</gene>
<organism evidence="1 2">
    <name type="scientific">Cryobacterium sandaracinum</name>
    <dbReference type="NCBI Taxonomy" id="1259247"/>
    <lineage>
        <taxon>Bacteria</taxon>
        <taxon>Bacillati</taxon>
        <taxon>Actinomycetota</taxon>
        <taxon>Actinomycetes</taxon>
        <taxon>Micrococcales</taxon>
        <taxon>Microbacteriaceae</taxon>
        <taxon>Cryobacterium</taxon>
    </lineage>
</organism>
<accession>A0ABY2J9J8</accession>